<dbReference type="InterPro" id="IPR036291">
    <property type="entry name" value="NAD(P)-bd_dom_sf"/>
</dbReference>
<dbReference type="InterPro" id="IPR050463">
    <property type="entry name" value="Gfo/Idh/MocA_oxidrdct_glycsds"/>
</dbReference>
<keyword evidence="1" id="KW-0560">Oxidoreductase</keyword>
<protein>
    <submittedName>
        <fullName evidence="4">Gfo/Idh/MocA family oxidoreductase</fullName>
    </submittedName>
</protein>
<dbReference type="SUPFAM" id="SSF55347">
    <property type="entry name" value="Glyceraldehyde-3-phosphate dehydrogenase-like, C-terminal domain"/>
    <property type="match status" value="1"/>
</dbReference>
<evidence type="ECO:0000259" key="3">
    <source>
        <dbReference type="Pfam" id="PF22725"/>
    </source>
</evidence>
<dbReference type="InterPro" id="IPR055170">
    <property type="entry name" value="GFO_IDH_MocA-like_dom"/>
</dbReference>
<evidence type="ECO:0000256" key="1">
    <source>
        <dbReference type="ARBA" id="ARBA00023002"/>
    </source>
</evidence>
<dbReference type="EMBL" id="JAAAMV010000014">
    <property type="protein sequence ID" value="NBD25706.1"/>
    <property type="molecule type" value="Genomic_DNA"/>
</dbReference>
<evidence type="ECO:0000313" key="5">
    <source>
        <dbReference type="Proteomes" id="UP000665561"/>
    </source>
</evidence>
<dbReference type="SUPFAM" id="SSF51735">
    <property type="entry name" value="NAD(P)-binding Rossmann-fold domains"/>
    <property type="match status" value="1"/>
</dbReference>
<dbReference type="PANTHER" id="PTHR43818:SF11">
    <property type="entry name" value="BCDNA.GH03377"/>
    <property type="match status" value="1"/>
</dbReference>
<proteinExistence type="predicted"/>
<dbReference type="PANTHER" id="PTHR43818">
    <property type="entry name" value="BCDNA.GH03377"/>
    <property type="match status" value="1"/>
</dbReference>
<dbReference type="Gene3D" id="3.30.360.10">
    <property type="entry name" value="Dihydrodipicolinate Reductase, domain 2"/>
    <property type="match status" value="1"/>
</dbReference>
<reference evidence="4 5" key="1">
    <citation type="submission" date="2020-01" db="EMBL/GenBank/DDBJ databases">
        <title>Paenibacillus soybeanensis sp. nov. isolated from the nodules of soybean (Glycine max(L.) Merr).</title>
        <authorList>
            <person name="Wang H."/>
        </authorList>
    </citation>
    <scope>NUCLEOTIDE SEQUENCE [LARGE SCALE GENOMIC DNA]</scope>
    <source>
        <strain evidence="4 5">T1</strain>
    </source>
</reference>
<gene>
    <name evidence="4" type="ORF">GT019_17680</name>
</gene>
<evidence type="ECO:0000313" key="4">
    <source>
        <dbReference type="EMBL" id="NBD25706.1"/>
    </source>
</evidence>
<dbReference type="Gene3D" id="3.40.50.720">
    <property type="entry name" value="NAD(P)-binding Rossmann-like Domain"/>
    <property type="match status" value="1"/>
</dbReference>
<feature type="domain" description="GFO/IDH/MocA-like oxidoreductase" evidence="3">
    <location>
        <begin position="134"/>
        <end position="270"/>
    </location>
</feature>
<dbReference type="Proteomes" id="UP000665561">
    <property type="component" value="Unassembled WGS sequence"/>
</dbReference>
<dbReference type="RefSeq" id="WP_161744519.1">
    <property type="nucleotide sequence ID" value="NZ_JAAAMV010000014.1"/>
</dbReference>
<organism evidence="4 5">
    <name type="scientific">Paenibacillus glycinis</name>
    <dbReference type="NCBI Taxonomy" id="2697035"/>
    <lineage>
        <taxon>Bacteria</taxon>
        <taxon>Bacillati</taxon>
        <taxon>Bacillota</taxon>
        <taxon>Bacilli</taxon>
        <taxon>Bacillales</taxon>
        <taxon>Paenibacillaceae</taxon>
        <taxon>Paenibacillus</taxon>
    </lineage>
</organism>
<accession>A0ABW9XTP1</accession>
<dbReference type="Pfam" id="PF22725">
    <property type="entry name" value="GFO_IDH_MocA_C3"/>
    <property type="match status" value="1"/>
</dbReference>
<sequence>MKTYRIGLIGLGGMAQAHIRWLEEAGERFRLVAVSDVNPLALSATGDKHRISEAKRYADFGQLVADPDVDAVVAVTPNNVHAAIVRACLEAGKPFMAEKPFTRVFEEAVPLLALYERQPVPALIGFSYRYTPAFRYARELLRNGRIGAVRSFSGQYLQGWGAAQYDCPFVWRFDKAITGTGTLGDLGSHMIDLARFLIGEFEELSAQMQTIVPERPDPLTGEMVRIEVDDFVSFQARMAGGAMGVFQASRNAVGSGNQHEISIYGDCGTIHASTLDPDHLVLIREDEEGQLSRSTLAVPNRCKVTQYADFLAALDGLPTDGMPGALDGYRNQEVLEAIVRASETRSAVSLPIGV</sequence>
<evidence type="ECO:0000259" key="2">
    <source>
        <dbReference type="Pfam" id="PF01408"/>
    </source>
</evidence>
<dbReference type="InterPro" id="IPR000683">
    <property type="entry name" value="Gfo/Idh/MocA-like_OxRdtase_N"/>
</dbReference>
<comment type="caution">
    <text evidence="4">The sequence shown here is derived from an EMBL/GenBank/DDBJ whole genome shotgun (WGS) entry which is preliminary data.</text>
</comment>
<name>A0ABW9XTP1_9BACL</name>
<dbReference type="Pfam" id="PF01408">
    <property type="entry name" value="GFO_IDH_MocA"/>
    <property type="match status" value="1"/>
</dbReference>
<keyword evidence="5" id="KW-1185">Reference proteome</keyword>
<feature type="domain" description="Gfo/Idh/MocA-like oxidoreductase N-terminal" evidence="2">
    <location>
        <begin position="5"/>
        <end position="124"/>
    </location>
</feature>